<protein>
    <recommendedName>
        <fullName evidence="1">Transposase Synechocystis PCC 6803 domain-containing protein</fullName>
    </recommendedName>
</protein>
<evidence type="ECO:0000313" key="2">
    <source>
        <dbReference type="EMBL" id="KIC71830.1"/>
    </source>
</evidence>
<sequence>MPVLKIKDEVLLQFIKSYPDAYLREISAHFGVNAQAVFMFVNDKKILLKREERNKSKRADF</sequence>
<feature type="domain" description="Transposase Synechocystis PCC 6803" evidence="1">
    <location>
        <begin position="5"/>
        <end position="54"/>
    </location>
</feature>
<name>A0A0C1JKK8_9BACT</name>
<dbReference type="PATRIC" id="fig|362787.3.peg.1082"/>
<dbReference type="RefSeq" id="WP_039358303.1">
    <property type="nucleotide sequence ID" value="NZ_JSAN01000069.1"/>
</dbReference>
<dbReference type="EMBL" id="JSAN01000069">
    <property type="protein sequence ID" value="KIC71830.1"/>
    <property type="molecule type" value="Genomic_DNA"/>
</dbReference>
<evidence type="ECO:0000313" key="3">
    <source>
        <dbReference type="Proteomes" id="UP000031465"/>
    </source>
</evidence>
<accession>A0A0C1JKK8</accession>
<dbReference type="Pfam" id="PF01710">
    <property type="entry name" value="HTH_Tnp_IS630"/>
    <property type="match status" value="1"/>
</dbReference>
<evidence type="ECO:0000259" key="1">
    <source>
        <dbReference type="Pfam" id="PF01710"/>
    </source>
</evidence>
<dbReference type="AlphaFoldDB" id="A0A0C1JKK8"/>
<reference evidence="2 3" key="1">
    <citation type="journal article" date="2014" name="Mol. Biol. Evol.">
        <title>Massive expansion of Ubiquitination-related gene families within the Chlamydiae.</title>
        <authorList>
            <person name="Domman D."/>
            <person name="Collingro A."/>
            <person name="Lagkouvardos I."/>
            <person name="Gehre L."/>
            <person name="Weinmaier T."/>
            <person name="Rattei T."/>
            <person name="Subtil A."/>
            <person name="Horn M."/>
        </authorList>
    </citation>
    <scope>NUCLEOTIDE SEQUENCE [LARGE SCALE GENOMIC DNA]</scope>
    <source>
        <strain evidence="2 3">EI2</strain>
    </source>
</reference>
<dbReference type="Proteomes" id="UP000031465">
    <property type="component" value="Unassembled WGS sequence"/>
</dbReference>
<dbReference type="InterPro" id="IPR002622">
    <property type="entry name" value="Transposase_14"/>
</dbReference>
<proteinExistence type="predicted"/>
<gene>
    <name evidence="2" type="ORF">DB44_CW00030</name>
</gene>
<organism evidence="2 3">
    <name type="scientific">Candidatus Protochlamydia amoebophila</name>
    <dbReference type="NCBI Taxonomy" id="362787"/>
    <lineage>
        <taxon>Bacteria</taxon>
        <taxon>Pseudomonadati</taxon>
        <taxon>Chlamydiota</taxon>
        <taxon>Chlamydiia</taxon>
        <taxon>Parachlamydiales</taxon>
        <taxon>Parachlamydiaceae</taxon>
        <taxon>Candidatus Protochlamydia</taxon>
    </lineage>
</organism>
<comment type="caution">
    <text evidence="2">The sequence shown here is derived from an EMBL/GenBank/DDBJ whole genome shotgun (WGS) entry which is preliminary data.</text>
</comment>